<dbReference type="AlphaFoldDB" id="A0A4R1LCF9"/>
<comment type="caution">
    <text evidence="1">The sequence shown here is derived from an EMBL/GenBank/DDBJ whole genome shotgun (WGS) entry which is preliminary data.</text>
</comment>
<evidence type="ECO:0008006" key="3">
    <source>
        <dbReference type="Google" id="ProtNLM"/>
    </source>
</evidence>
<reference evidence="1 2" key="1">
    <citation type="submission" date="2019-03" db="EMBL/GenBank/DDBJ databases">
        <title>Genomic Encyclopedia of Type Strains, Phase IV (KMG-IV): sequencing the most valuable type-strain genomes for metagenomic binning, comparative biology and taxonomic classification.</title>
        <authorList>
            <person name="Goeker M."/>
        </authorList>
    </citation>
    <scope>NUCLEOTIDE SEQUENCE [LARGE SCALE GENOMIC DNA]</scope>
    <source>
        <strain evidence="1 2">DSM 103428</strain>
    </source>
</reference>
<dbReference type="RefSeq" id="WP_207901386.1">
    <property type="nucleotide sequence ID" value="NZ_SMGK01000002.1"/>
</dbReference>
<gene>
    <name evidence="1" type="ORF">C7378_1841</name>
</gene>
<protein>
    <recommendedName>
        <fullName evidence="3">DUF429 domain-containing protein</fullName>
    </recommendedName>
</protein>
<proteinExistence type="predicted"/>
<sequence>MMRLIAVDWSGDCTDRGQRDRIRIADWQDGRVSVEGGRTREQACRWLIAAARQTPQLAVGLDFAFSFPAWFLRAQGCATVRQFWQLAEREGERWLASCVPPFWGRGKGSRCPSDHRQPHWRGFRATDRAIRIAGIQPKSPFQIGGAGAVGTGSLRGLPHLLQLQQAGFSVWPFDPPRLPVVFELYPRLFTGPLRKSSAAARVAHLQSAPFAALPPAVLASARHSEDAFDALCSVMGMAAAADRLSALPPVTGPDALLEGAIWQP</sequence>
<keyword evidence="2" id="KW-1185">Reference proteome</keyword>
<evidence type="ECO:0000313" key="2">
    <source>
        <dbReference type="Proteomes" id="UP000295210"/>
    </source>
</evidence>
<accession>A0A4R1LCF9</accession>
<dbReference type="EMBL" id="SMGK01000002">
    <property type="protein sequence ID" value="TCK74219.1"/>
    <property type="molecule type" value="Genomic_DNA"/>
</dbReference>
<dbReference type="Proteomes" id="UP000295210">
    <property type="component" value="Unassembled WGS sequence"/>
</dbReference>
<name>A0A4R1LCF9_9BACT</name>
<evidence type="ECO:0000313" key="1">
    <source>
        <dbReference type="EMBL" id="TCK74219.1"/>
    </source>
</evidence>
<organism evidence="1 2">
    <name type="scientific">Acidipila rosea</name>
    <dbReference type="NCBI Taxonomy" id="768535"/>
    <lineage>
        <taxon>Bacteria</taxon>
        <taxon>Pseudomonadati</taxon>
        <taxon>Acidobacteriota</taxon>
        <taxon>Terriglobia</taxon>
        <taxon>Terriglobales</taxon>
        <taxon>Acidobacteriaceae</taxon>
        <taxon>Acidipila</taxon>
    </lineage>
</organism>